<dbReference type="EMBL" id="GL378340">
    <property type="protein sequence ID" value="EFJ48275.1"/>
    <property type="molecule type" value="Genomic_DNA"/>
</dbReference>
<evidence type="ECO:0000313" key="3">
    <source>
        <dbReference type="Proteomes" id="UP000001058"/>
    </source>
</evidence>
<feature type="compositionally biased region" description="Low complexity" evidence="1">
    <location>
        <begin position="343"/>
        <end position="356"/>
    </location>
</feature>
<dbReference type="InParanoid" id="D8TVY8"/>
<proteinExistence type="predicted"/>
<dbReference type="Proteomes" id="UP000001058">
    <property type="component" value="Unassembled WGS sequence"/>
</dbReference>
<feature type="region of interest" description="Disordered" evidence="1">
    <location>
        <begin position="338"/>
        <end position="364"/>
    </location>
</feature>
<sequence>MTTADLYDNTNIGVLQPLSPQSLPPPTAFLPRPLVQGLPLPEPPWWCRTVGDDDDAAAVDVGLVIPDMASTAGGGDVGGSGNNITALVAVAVDGDGDGDGDGSLNSNCHSNMVDMGRDTEPAPLQYGSYNPNQHHQVQLRGHVTNPPHHPRLHDMLVLQQYCGHSHVSKNDPRVIPIASMIHRMNPFLPYTEQMLVTSASTAPALHQGQPEWVRRGSSDGGGGAAAAAAAAVASAGPPTTYVLQPPPSSPSPPLPPPPPPQAHLAMNSWQLQPQPPPPPPEVSFQRSEGEGAAVGSRGGGGGGGGRSPTAAAAAAAAAAMTDDDANVGGGGSSGYASDNGMNSSGSSGSSAPSAGGLFDPRAVRSPYTDLNHQQRLFRALQLHHQRRLELQVPYDMLTPRLLRRRSQRYCMSHTTAGRGTRTGVSGGAAAGAGGDGGGGGLFEVGYGIRDIS</sequence>
<evidence type="ECO:0000256" key="1">
    <source>
        <dbReference type="SAM" id="MobiDB-lite"/>
    </source>
</evidence>
<feature type="compositionally biased region" description="Gly residues" evidence="1">
    <location>
        <begin position="296"/>
        <end position="306"/>
    </location>
</feature>
<name>D8TVY8_VOLCA</name>
<accession>D8TVY8</accession>
<gene>
    <name evidence="2" type="ORF">VOLCADRAFT_91017</name>
</gene>
<dbReference type="RefSeq" id="XP_002950529.1">
    <property type="nucleotide sequence ID" value="XM_002950483.1"/>
</dbReference>
<keyword evidence="3" id="KW-1185">Reference proteome</keyword>
<protein>
    <submittedName>
        <fullName evidence="2">Uncharacterized protein</fullName>
    </submittedName>
</protein>
<dbReference type="AlphaFoldDB" id="D8TVY8"/>
<organism evidence="3">
    <name type="scientific">Volvox carteri f. nagariensis</name>
    <dbReference type="NCBI Taxonomy" id="3068"/>
    <lineage>
        <taxon>Eukaryota</taxon>
        <taxon>Viridiplantae</taxon>
        <taxon>Chlorophyta</taxon>
        <taxon>core chlorophytes</taxon>
        <taxon>Chlorophyceae</taxon>
        <taxon>CS clade</taxon>
        <taxon>Chlamydomonadales</taxon>
        <taxon>Volvocaceae</taxon>
        <taxon>Volvox</taxon>
    </lineage>
</organism>
<dbReference type="GeneID" id="9617648"/>
<feature type="compositionally biased region" description="Low complexity" evidence="1">
    <location>
        <begin position="225"/>
        <end position="236"/>
    </location>
</feature>
<dbReference type="KEGG" id="vcn:VOLCADRAFT_91017"/>
<feature type="compositionally biased region" description="Pro residues" evidence="1">
    <location>
        <begin position="244"/>
        <end position="261"/>
    </location>
</feature>
<evidence type="ECO:0000313" key="2">
    <source>
        <dbReference type="EMBL" id="EFJ48275.1"/>
    </source>
</evidence>
<feature type="region of interest" description="Disordered" evidence="1">
    <location>
        <begin position="206"/>
        <end position="309"/>
    </location>
</feature>
<reference evidence="2 3" key="1">
    <citation type="journal article" date="2010" name="Science">
        <title>Genomic analysis of organismal complexity in the multicellular green alga Volvox carteri.</title>
        <authorList>
            <person name="Prochnik S.E."/>
            <person name="Umen J."/>
            <person name="Nedelcu A.M."/>
            <person name="Hallmann A."/>
            <person name="Miller S.M."/>
            <person name="Nishii I."/>
            <person name="Ferris P."/>
            <person name="Kuo A."/>
            <person name="Mitros T."/>
            <person name="Fritz-Laylin L.K."/>
            <person name="Hellsten U."/>
            <person name="Chapman J."/>
            <person name="Simakov O."/>
            <person name="Rensing S.A."/>
            <person name="Terry A."/>
            <person name="Pangilinan J."/>
            <person name="Kapitonov V."/>
            <person name="Jurka J."/>
            <person name="Salamov A."/>
            <person name="Shapiro H."/>
            <person name="Schmutz J."/>
            <person name="Grimwood J."/>
            <person name="Lindquist E."/>
            <person name="Lucas S."/>
            <person name="Grigoriev I.V."/>
            <person name="Schmitt R."/>
            <person name="Kirk D."/>
            <person name="Rokhsar D.S."/>
        </authorList>
    </citation>
    <scope>NUCLEOTIDE SEQUENCE [LARGE SCALE GENOMIC DNA]</scope>
    <source>
        <strain evidence="3">f. Nagariensis / Eve</strain>
    </source>
</reference>